<proteinExistence type="inferred from homology"/>
<evidence type="ECO:0000256" key="2">
    <source>
        <dbReference type="ARBA" id="ARBA00022679"/>
    </source>
</evidence>
<accession>A0A8T0HYP4</accession>
<dbReference type="SUPFAM" id="SSF53756">
    <property type="entry name" value="UDP-Glycosyltransferase/glycogen phosphorylase"/>
    <property type="match status" value="1"/>
</dbReference>
<keyword evidence="6" id="KW-1185">Reference proteome</keyword>
<keyword evidence="3" id="KW-0328">Glycosyltransferase</keyword>
<comment type="similarity">
    <text evidence="1 3">Belongs to the UDP-glycosyltransferase family.</text>
</comment>
<dbReference type="PROSITE" id="PS00375">
    <property type="entry name" value="UDPGT"/>
    <property type="match status" value="1"/>
</dbReference>
<dbReference type="Proteomes" id="UP000822688">
    <property type="component" value="Chromosome 5"/>
</dbReference>
<evidence type="ECO:0000256" key="4">
    <source>
        <dbReference type="RuleBase" id="RU362057"/>
    </source>
</evidence>
<dbReference type="GO" id="GO:0008194">
    <property type="term" value="F:UDP-glycosyltransferase activity"/>
    <property type="evidence" value="ECO:0007669"/>
    <property type="project" value="InterPro"/>
</dbReference>
<dbReference type="FunFam" id="3.40.50.2000:FF:000037">
    <property type="entry name" value="Glycosyltransferase"/>
    <property type="match status" value="1"/>
</dbReference>
<evidence type="ECO:0000256" key="1">
    <source>
        <dbReference type="ARBA" id="ARBA00009995"/>
    </source>
</evidence>
<dbReference type="InterPro" id="IPR035595">
    <property type="entry name" value="UDP_glycos_trans_CS"/>
</dbReference>
<dbReference type="Gene3D" id="3.40.50.2000">
    <property type="entry name" value="Glycogen Phosphorylase B"/>
    <property type="match status" value="2"/>
</dbReference>
<gene>
    <name evidence="5" type="ORF">KC19_5G068000</name>
</gene>
<name>A0A8T0HYP4_CERPU</name>
<dbReference type="AlphaFoldDB" id="A0A8T0HYP4"/>
<dbReference type="CDD" id="cd03784">
    <property type="entry name" value="GT1_Gtf-like"/>
    <property type="match status" value="1"/>
</dbReference>
<evidence type="ECO:0000313" key="5">
    <source>
        <dbReference type="EMBL" id="KAG0576274.1"/>
    </source>
</evidence>
<comment type="caution">
    <text evidence="5">The sequence shown here is derived from an EMBL/GenBank/DDBJ whole genome shotgun (WGS) entry which is preliminary data.</text>
</comment>
<sequence>MAQVAAPVDVEKCSNDVHMLVVPYPARGHNLVCIQLARKFLPYGVRVTLANIFDNLSPDLLHVCQTENITVANLGVCPADPGPGNLPFMGDVESVQGETEQLVANFASGTDSLPVTCIVGDILLGWTQNVADKFGIPRYVICTSRAGFLAAFLHMPTLAGQGIVPVQPPEASELVDIPGLPPTRRGDLSPAVQASSLFCKYFFAQYVHRCCQPALEAAGYFINSFYELEPSCIDLLRSFPYEHENSKGSSPVRSFFPVGPLVHDEYLQLLRLEVAEGSSFVEPGAPYLRWLDRQPTDSVLYVNFGSIVSLSKRQIHELALGLEASKQRFLLVVRPSTVKDSDEDLPLLPESFKAHTLETGFVQSQWVNQLDVLSHPAVGGFLTHCGWNSTLESICRGVPLLAWPFQADQMLNCRFLVDEAKTAVEVRKGENGFVSREEVARAARELMAEPEGDAVKENVRKLREKVKKAVCEADGSVQKSVENFLAELKTSRRDCPTSPSNMTTRGRLIDKSSILKHNLVQTGSPMGA</sequence>
<dbReference type="InterPro" id="IPR002213">
    <property type="entry name" value="UDP_glucos_trans"/>
</dbReference>
<evidence type="ECO:0000313" key="6">
    <source>
        <dbReference type="Proteomes" id="UP000822688"/>
    </source>
</evidence>
<organism evidence="5 6">
    <name type="scientific">Ceratodon purpureus</name>
    <name type="common">Fire moss</name>
    <name type="synonym">Dicranum purpureum</name>
    <dbReference type="NCBI Taxonomy" id="3225"/>
    <lineage>
        <taxon>Eukaryota</taxon>
        <taxon>Viridiplantae</taxon>
        <taxon>Streptophyta</taxon>
        <taxon>Embryophyta</taxon>
        <taxon>Bryophyta</taxon>
        <taxon>Bryophytina</taxon>
        <taxon>Bryopsida</taxon>
        <taxon>Dicranidae</taxon>
        <taxon>Pseudoditrichales</taxon>
        <taxon>Ditrichaceae</taxon>
        <taxon>Ceratodon</taxon>
    </lineage>
</organism>
<dbReference type="EMBL" id="CM026425">
    <property type="protein sequence ID" value="KAG0576274.1"/>
    <property type="molecule type" value="Genomic_DNA"/>
</dbReference>
<dbReference type="Pfam" id="PF00201">
    <property type="entry name" value="UDPGT"/>
    <property type="match status" value="1"/>
</dbReference>
<dbReference type="PANTHER" id="PTHR48045">
    <property type="entry name" value="UDP-GLYCOSYLTRANSFERASE 72B1"/>
    <property type="match status" value="1"/>
</dbReference>
<dbReference type="EMBL" id="CM026425">
    <property type="protein sequence ID" value="KAG0576270.1"/>
    <property type="molecule type" value="Genomic_DNA"/>
</dbReference>
<dbReference type="PANTHER" id="PTHR48045:SF31">
    <property type="entry name" value="UDP-GLYCOSYLTRANSFERASE 76B1-LIKE"/>
    <property type="match status" value="1"/>
</dbReference>
<protein>
    <recommendedName>
        <fullName evidence="4">Glycosyltransferase</fullName>
        <ecNumber evidence="4">2.4.1.-</ecNumber>
    </recommendedName>
</protein>
<keyword evidence="2 3" id="KW-0808">Transferase</keyword>
<reference evidence="5" key="1">
    <citation type="submission" date="2020-06" db="EMBL/GenBank/DDBJ databases">
        <title>WGS assembly of Ceratodon purpureus strain R40.</title>
        <authorList>
            <person name="Carey S.B."/>
            <person name="Jenkins J."/>
            <person name="Shu S."/>
            <person name="Lovell J.T."/>
            <person name="Sreedasyam A."/>
            <person name="Maumus F."/>
            <person name="Tiley G.P."/>
            <person name="Fernandez-Pozo N."/>
            <person name="Barry K."/>
            <person name="Chen C."/>
            <person name="Wang M."/>
            <person name="Lipzen A."/>
            <person name="Daum C."/>
            <person name="Saski C.A."/>
            <person name="Payton A.C."/>
            <person name="Mcbreen J.C."/>
            <person name="Conrad R.E."/>
            <person name="Kollar L.M."/>
            <person name="Olsson S."/>
            <person name="Huttunen S."/>
            <person name="Landis J.B."/>
            <person name="Wickett N.J."/>
            <person name="Johnson M.G."/>
            <person name="Rensing S.A."/>
            <person name="Grimwood J."/>
            <person name="Schmutz J."/>
            <person name="Mcdaniel S.F."/>
        </authorList>
    </citation>
    <scope>NUCLEOTIDE SEQUENCE</scope>
    <source>
        <strain evidence="5">R40</strain>
    </source>
</reference>
<dbReference type="EMBL" id="CM026425">
    <property type="protein sequence ID" value="KAG0576273.1"/>
    <property type="molecule type" value="Genomic_DNA"/>
</dbReference>
<evidence type="ECO:0000256" key="3">
    <source>
        <dbReference type="RuleBase" id="RU003718"/>
    </source>
</evidence>
<dbReference type="EC" id="2.4.1.-" evidence="4"/>